<evidence type="ECO:0000313" key="9">
    <source>
        <dbReference type="EMBL" id="MFD1722032.1"/>
    </source>
</evidence>
<gene>
    <name evidence="9" type="ORF">ACFSBI_10760</name>
</gene>
<keyword evidence="3 9" id="KW-0808">Transferase</keyword>
<dbReference type="SUPFAM" id="SSF56112">
    <property type="entry name" value="Protein kinase-like (PK-like)"/>
    <property type="match status" value="1"/>
</dbReference>
<proteinExistence type="predicted"/>
<evidence type="ECO:0000256" key="2">
    <source>
        <dbReference type="ARBA" id="ARBA00022527"/>
    </source>
</evidence>
<dbReference type="Pfam" id="PF00069">
    <property type="entry name" value="Pkinase"/>
    <property type="match status" value="1"/>
</dbReference>
<dbReference type="EMBL" id="JBHUEA010000015">
    <property type="protein sequence ID" value="MFD1722032.1"/>
    <property type="molecule type" value="Genomic_DNA"/>
</dbReference>
<organism evidence="9 10">
    <name type="scientific">Amnibacterium endophyticum</name>
    <dbReference type="NCBI Taxonomy" id="2109337"/>
    <lineage>
        <taxon>Bacteria</taxon>
        <taxon>Bacillati</taxon>
        <taxon>Actinomycetota</taxon>
        <taxon>Actinomycetes</taxon>
        <taxon>Micrococcales</taxon>
        <taxon>Microbacteriaceae</taxon>
        <taxon>Amnibacterium</taxon>
    </lineage>
</organism>
<dbReference type="CDD" id="cd14014">
    <property type="entry name" value="STKc_PknB_like"/>
    <property type="match status" value="1"/>
</dbReference>
<comment type="caution">
    <text evidence="9">The sequence shown here is derived from an EMBL/GenBank/DDBJ whole genome shotgun (WGS) entry which is preliminary data.</text>
</comment>
<dbReference type="GO" id="GO:0004674">
    <property type="term" value="F:protein serine/threonine kinase activity"/>
    <property type="evidence" value="ECO:0007669"/>
    <property type="project" value="UniProtKB-EC"/>
</dbReference>
<feature type="domain" description="Protein kinase" evidence="8">
    <location>
        <begin position="17"/>
        <end position="275"/>
    </location>
</feature>
<dbReference type="InterPro" id="IPR008271">
    <property type="entry name" value="Ser/Thr_kinase_AS"/>
</dbReference>
<dbReference type="EC" id="2.7.11.1" evidence="1"/>
<dbReference type="SMART" id="SM00220">
    <property type="entry name" value="S_TKc"/>
    <property type="match status" value="1"/>
</dbReference>
<name>A0ABW4LG37_9MICO</name>
<evidence type="ECO:0000256" key="3">
    <source>
        <dbReference type="ARBA" id="ARBA00022679"/>
    </source>
</evidence>
<dbReference type="PANTHER" id="PTHR43289">
    <property type="entry name" value="MITOGEN-ACTIVATED PROTEIN KINASE KINASE KINASE 20-RELATED"/>
    <property type="match status" value="1"/>
</dbReference>
<dbReference type="Proteomes" id="UP001597347">
    <property type="component" value="Unassembled WGS sequence"/>
</dbReference>
<keyword evidence="10" id="KW-1185">Reference proteome</keyword>
<reference evidence="10" key="1">
    <citation type="journal article" date="2019" name="Int. J. Syst. Evol. Microbiol.">
        <title>The Global Catalogue of Microorganisms (GCM) 10K type strain sequencing project: providing services to taxonomists for standard genome sequencing and annotation.</title>
        <authorList>
            <consortium name="The Broad Institute Genomics Platform"/>
            <consortium name="The Broad Institute Genome Sequencing Center for Infectious Disease"/>
            <person name="Wu L."/>
            <person name="Ma J."/>
        </authorList>
    </citation>
    <scope>NUCLEOTIDE SEQUENCE [LARGE SCALE GENOMIC DNA]</scope>
    <source>
        <strain evidence="10">CGMCC 1.12471</strain>
    </source>
</reference>
<evidence type="ECO:0000256" key="1">
    <source>
        <dbReference type="ARBA" id="ARBA00012513"/>
    </source>
</evidence>
<accession>A0ABW4LG37</accession>
<dbReference type="InterPro" id="IPR011009">
    <property type="entry name" value="Kinase-like_dom_sf"/>
</dbReference>
<keyword evidence="5 9" id="KW-0418">Kinase</keyword>
<keyword evidence="4" id="KW-0547">Nucleotide-binding</keyword>
<dbReference type="PROSITE" id="PS00108">
    <property type="entry name" value="PROTEIN_KINASE_ST"/>
    <property type="match status" value="1"/>
</dbReference>
<dbReference type="PROSITE" id="PS50011">
    <property type="entry name" value="PROTEIN_KINASE_DOM"/>
    <property type="match status" value="1"/>
</dbReference>
<dbReference type="PANTHER" id="PTHR43289:SF6">
    <property type="entry name" value="SERINE_THREONINE-PROTEIN KINASE NEKL-3"/>
    <property type="match status" value="1"/>
</dbReference>
<sequence length="434" mass="46698">MSSSARPAFDVRLPSRYQVSRVIGRGGAAVVLQAKDLRLQREVAVKVFTQRAATPEVLLEQEREAQLLARSAHPNLVTIFDVSAERGEPGAEQRLFLVMEYVDGPDLAQWLRFQRASVRQVAELGAALSAALLFVHRAGVLHCDIKPSNVLLRIGPDGELVPKLADFGIAAVLQGRVQQGEFTVGTAAYLSPEQVEGGVLQEPSDVYALGLVLLETATGRIAFPGGVVESAFSRLDQDPVIPDDVPEPLAEVLRGMTHRDPAERWSLDRARTAFRSIERGGSTEAPDREPADDGDEDEQRPVTLPSLRTIGPDARMPALTRAVELAARATAAEASLLIVTEDGGPVLHAWHGLEREAAVALVAEHGLHGASCAADDEAVALAPVVDSRGERLGTLAVVRPARDGQQQRLLEDVAYLAGQVLELRSATRRALLSR</sequence>
<evidence type="ECO:0000256" key="4">
    <source>
        <dbReference type="ARBA" id="ARBA00022741"/>
    </source>
</evidence>
<dbReference type="Gene3D" id="1.10.510.10">
    <property type="entry name" value="Transferase(Phosphotransferase) domain 1"/>
    <property type="match status" value="1"/>
</dbReference>
<evidence type="ECO:0000256" key="6">
    <source>
        <dbReference type="ARBA" id="ARBA00022840"/>
    </source>
</evidence>
<feature type="region of interest" description="Disordered" evidence="7">
    <location>
        <begin position="275"/>
        <end position="311"/>
    </location>
</feature>
<protein>
    <recommendedName>
        <fullName evidence="1">non-specific serine/threonine protein kinase</fullName>
        <ecNumber evidence="1">2.7.11.1</ecNumber>
    </recommendedName>
</protein>
<keyword evidence="2" id="KW-0723">Serine/threonine-protein kinase</keyword>
<evidence type="ECO:0000313" key="10">
    <source>
        <dbReference type="Proteomes" id="UP001597347"/>
    </source>
</evidence>
<keyword evidence="6" id="KW-0067">ATP-binding</keyword>
<evidence type="ECO:0000259" key="8">
    <source>
        <dbReference type="PROSITE" id="PS50011"/>
    </source>
</evidence>
<evidence type="ECO:0000256" key="7">
    <source>
        <dbReference type="SAM" id="MobiDB-lite"/>
    </source>
</evidence>
<dbReference type="RefSeq" id="WP_377934790.1">
    <property type="nucleotide sequence ID" value="NZ_JBHUEA010000015.1"/>
</dbReference>
<evidence type="ECO:0000256" key="5">
    <source>
        <dbReference type="ARBA" id="ARBA00022777"/>
    </source>
</evidence>
<dbReference type="InterPro" id="IPR000719">
    <property type="entry name" value="Prot_kinase_dom"/>
</dbReference>
<dbReference type="Gene3D" id="3.30.200.20">
    <property type="entry name" value="Phosphorylase Kinase, domain 1"/>
    <property type="match status" value="1"/>
</dbReference>